<feature type="region of interest" description="Disordered" evidence="1">
    <location>
        <begin position="50"/>
        <end position="72"/>
    </location>
</feature>
<reference evidence="2" key="1">
    <citation type="submission" date="2016-05" db="EMBL/GenBank/DDBJ databases">
        <authorList>
            <person name="Lavstsen T."/>
            <person name="Jespersen J.S."/>
        </authorList>
    </citation>
    <scope>NUCLEOTIDE SEQUENCE</scope>
    <source>
        <tissue evidence="2">Brain</tissue>
    </source>
</reference>
<evidence type="ECO:0000256" key="1">
    <source>
        <dbReference type="SAM" id="MobiDB-lite"/>
    </source>
</evidence>
<accession>A0A1A8MV66</accession>
<dbReference type="EMBL" id="HAEF01019378">
    <property type="protein sequence ID" value="SBR60537.1"/>
    <property type="molecule type" value="Transcribed_RNA"/>
</dbReference>
<organism evidence="2">
    <name type="scientific">Nothobranchius pienaari</name>
    <dbReference type="NCBI Taxonomy" id="704102"/>
    <lineage>
        <taxon>Eukaryota</taxon>
        <taxon>Metazoa</taxon>
        <taxon>Chordata</taxon>
        <taxon>Craniata</taxon>
        <taxon>Vertebrata</taxon>
        <taxon>Euteleostomi</taxon>
        <taxon>Actinopterygii</taxon>
        <taxon>Neopterygii</taxon>
        <taxon>Teleostei</taxon>
        <taxon>Neoteleostei</taxon>
        <taxon>Acanthomorphata</taxon>
        <taxon>Ovalentaria</taxon>
        <taxon>Atherinomorphae</taxon>
        <taxon>Cyprinodontiformes</taxon>
        <taxon>Nothobranchiidae</taxon>
        <taxon>Nothobranchius</taxon>
    </lineage>
</organism>
<sequence length="84" mass="9007">RSKTGPLVDCVRSRLKRPLRTAIQQDGGSEDGREKFNAVAGIKMDAGSLKVSGSKCHPPSPGSAVIGDQQRVTDRRARPVAAFY</sequence>
<evidence type="ECO:0000313" key="2">
    <source>
        <dbReference type="EMBL" id="SBR60537.1"/>
    </source>
</evidence>
<reference evidence="2" key="2">
    <citation type="submission" date="2016-06" db="EMBL/GenBank/DDBJ databases">
        <title>The genome of a short-lived fish provides insights into sex chromosome evolution and the genetic control of aging.</title>
        <authorList>
            <person name="Reichwald K."/>
            <person name="Felder M."/>
            <person name="Petzold A."/>
            <person name="Koch P."/>
            <person name="Groth M."/>
            <person name="Platzer M."/>
        </authorList>
    </citation>
    <scope>NUCLEOTIDE SEQUENCE</scope>
    <source>
        <tissue evidence="2">Brain</tissue>
    </source>
</reference>
<gene>
    <name evidence="2" type="primary">Nfu_g_1_000116</name>
</gene>
<protein>
    <submittedName>
        <fullName evidence="2">Uncharacterized protein</fullName>
    </submittedName>
</protein>
<name>A0A1A8MV66_9TELE</name>
<dbReference type="AlphaFoldDB" id="A0A1A8MV66"/>
<proteinExistence type="predicted"/>
<feature type="non-terminal residue" evidence="2">
    <location>
        <position position="1"/>
    </location>
</feature>
<feature type="non-terminal residue" evidence="2">
    <location>
        <position position="84"/>
    </location>
</feature>